<reference evidence="1 2" key="1">
    <citation type="submission" date="2018-08" db="EMBL/GenBank/DDBJ databases">
        <title>Recombination of ecologically and evolutionarily significant loci maintains genetic cohesion in the Pseudomonas syringae species complex.</title>
        <authorList>
            <person name="Dillon M."/>
            <person name="Thakur S."/>
            <person name="Almeida R.N.D."/>
            <person name="Weir B.S."/>
            <person name="Guttman D.S."/>
        </authorList>
    </citation>
    <scope>NUCLEOTIDE SEQUENCE [LARGE SCALE GENOMIC DNA]</scope>
    <source>
        <strain evidence="1 2">NCPPB2445</strain>
    </source>
</reference>
<gene>
    <name evidence="1" type="ORF">ALQ77_00688</name>
</gene>
<evidence type="ECO:0008006" key="3">
    <source>
        <dbReference type="Google" id="ProtNLM"/>
    </source>
</evidence>
<organism evidence="1 2">
    <name type="scientific">Pseudomonas corrugata</name>
    <dbReference type="NCBI Taxonomy" id="47879"/>
    <lineage>
        <taxon>Bacteria</taxon>
        <taxon>Pseudomonadati</taxon>
        <taxon>Pseudomonadota</taxon>
        <taxon>Gammaproteobacteria</taxon>
        <taxon>Pseudomonadales</taxon>
        <taxon>Pseudomonadaceae</taxon>
        <taxon>Pseudomonas</taxon>
    </lineage>
</organism>
<dbReference type="EMBL" id="RBOJ01000089">
    <property type="protein sequence ID" value="RMM46949.1"/>
    <property type="molecule type" value="Genomic_DNA"/>
</dbReference>
<name>A0A3M3EDZ4_9PSED</name>
<accession>A0A3M3EDZ4</accession>
<evidence type="ECO:0000313" key="1">
    <source>
        <dbReference type="EMBL" id="RMM46949.1"/>
    </source>
</evidence>
<sequence>MSTESLIKMANQIGQYFSSEPDKTLAVNGVRQHIQSFWTPVMRQQLMKWRVEHPGDGLHPLVQAALTES</sequence>
<proteinExistence type="predicted"/>
<dbReference type="InterPro" id="IPR021074">
    <property type="entry name" value="Formate_DH_dsu"/>
</dbReference>
<protein>
    <recommendedName>
        <fullName evidence="3">Formate dehydrogenase subunit delta</fullName>
    </recommendedName>
</protein>
<dbReference type="Proteomes" id="UP000270661">
    <property type="component" value="Unassembled WGS sequence"/>
</dbReference>
<comment type="caution">
    <text evidence="1">The sequence shown here is derived from an EMBL/GenBank/DDBJ whole genome shotgun (WGS) entry which is preliminary data.</text>
</comment>
<evidence type="ECO:0000313" key="2">
    <source>
        <dbReference type="Proteomes" id="UP000270661"/>
    </source>
</evidence>
<dbReference type="GeneID" id="55642797"/>
<dbReference type="KEGG" id="pcg:AXG94_00405"/>
<dbReference type="Pfam" id="PF11390">
    <property type="entry name" value="FdsD"/>
    <property type="match status" value="1"/>
</dbReference>
<dbReference type="STRING" id="47879.AXG94_00405"/>
<dbReference type="RefSeq" id="WP_024781313.1">
    <property type="nucleotide sequence ID" value="NZ_CP014262.1"/>
</dbReference>
<dbReference type="OrthoDB" id="8527650at2"/>
<keyword evidence="2" id="KW-1185">Reference proteome</keyword>
<dbReference type="AlphaFoldDB" id="A0A3M3EDZ4"/>